<evidence type="ECO:0000256" key="6">
    <source>
        <dbReference type="ARBA" id="ARBA00023319"/>
    </source>
</evidence>
<evidence type="ECO:0000256" key="7">
    <source>
        <dbReference type="PROSITE-ProRule" id="PRU00352"/>
    </source>
</evidence>
<comment type="caution">
    <text evidence="7">Lacks conserved residue(s) required for the propagation of feature annotation.</text>
</comment>
<name>A0ABR0Y4R6_HUSHU</name>
<dbReference type="SUPFAM" id="SSF101912">
    <property type="entry name" value="Sema domain"/>
    <property type="match status" value="1"/>
</dbReference>
<evidence type="ECO:0000256" key="1">
    <source>
        <dbReference type="ARBA" id="ARBA00004370"/>
    </source>
</evidence>
<feature type="signal peptide" evidence="10">
    <location>
        <begin position="1"/>
        <end position="24"/>
    </location>
</feature>
<evidence type="ECO:0000256" key="5">
    <source>
        <dbReference type="ARBA" id="ARBA00023180"/>
    </source>
</evidence>
<dbReference type="Gene3D" id="2.60.40.10">
    <property type="entry name" value="Immunoglobulins"/>
    <property type="match status" value="1"/>
</dbReference>
<keyword evidence="5" id="KW-0325">Glycoprotein</keyword>
<dbReference type="InterPro" id="IPR036179">
    <property type="entry name" value="Ig-like_dom_sf"/>
</dbReference>
<dbReference type="InterPro" id="IPR003599">
    <property type="entry name" value="Ig_sub"/>
</dbReference>
<dbReference type="InterPro" id="IPR036352">
    <property type="entry name" value="Semap_dom_sf"/>
</dbReference>
<evidence type="ECO:0000259" key="12">
    <source>
        <dbReference type="PROSITE" id="PS51004"/>
    </source>
</evidence>
<feature type="compositionally biased region" description="Polar residues" evidence="8">
    <location>
        <begin position="649"/>
        <end position="676"/>
    </location>
</feature>
<dbReference type="InterPro" id="IPR015943">
    <property type="entry name" value="WD40/YVTN_repeat-like_dom_sf"/>
</dbReference>
<dbReference type="PANTHER" id="PTHR11036:SF135">
    <property type="entry name" value="SEMAPHORIN 4D ISOFORM X1-RELATED"/>
    <property type="match status" value="1"/>
</dbReference>
<dbReference type="SUPFAM" id="SSF48726">
    <property type="entry name" value="Immunoglobulin"/>
    <property type="match status" value="1"/>
</dbReference>
<dbReference type="Pfam" id="PF01403">
    <property type="entry name" value="Sema"/>
    <property type="match status" value="1"/>
</dbReference>
<feature type="chain" id="PRO_5047363453" evidence="10">
    <location>
        <begin position="25"/>
        <end position="818"/>
    </location>
</feature>
<sequence>MFGNTAMAALLCLLLCGLNRRLDASVLNCIPRKSVLHQNGSIKTFKEEGFFNYSTMLVREDINTLFVGAREAVYALNMEDISERISTVYWTVPENKQRECTNKGKNKDTECRNYIRTLHKIDDAKMYVCGTNAFSPTCAYMTFNKGQLLLENNFEEGKGKCPFDPFQRYASVLVEDHLYAATSINFLGSEPAVIRNSGNSLRTEFKASWLNEPNFIYMDVVEESQNNADGDDDKVYLFFSETAVEYDFYNKLLVSRIARVCKGDLGGQRTLQKKWTTFLKASLVCSVPELNVQLIVQDVFVLKSEDWRENIFYAVFIPQSGALDISAVCAYSMTAVQDVFSEGKYKAPVTVESSHVKWVMYSGEVPVPRPGACINNQARAMGINRSLDLPDKTLQFVRDHPLMDDSVTPIGGQPRLVKRGSRFSRIVVDRITALDGKPYDVMFIGTENGFLQKAVNFDGEMFIIEEVQLFQPPEPVQSLTLSSKKGQVYAGSPSRVVQMPFSVCRQYETCLDCVLARDPYCAWDLAVNRCAATADRTADPQNLIQSVGKGDASSCPDLGNIKTKKRTFIPGNNIQLKCSPISNLAQIHWTLNGSSIQLSNPKYHTYNGGILLFNVSVADTGQYTCQSVEQANRKQYLLTMAVYNLQPEQSQGQNTENAVTTQSLGTTPSPGNTRLTPTPPIVPGEWNPKIMLQTDDKRVLVLRILVGILACLLVCLLTWNLYKRHLPLPCVKPKVKEPSRKVLIDGVDTTAHQVSFNARGHFEASPLVNNCQTGTTVNSRITNNNNAARQRKDHDSFIIPSMLLGADDFKYIDEESEI</sequence>
<dbReference type="InterPro" id="IPR013783">
    <property type="entry name" value="Ig-like_fold"/>
</dbReference>
<keyword evidence="9" id="KW-0812">Transmembrane</keyword>
<comment type="similarity">
    <text evidence="2">Belongs to the semaphorin family.</text>
</comment>
<dbReference type="InterPro" id="IPR007110">
    <property type="entry name" value="Ig-like_dom"/>
</dbReference>
<feature type="transmembrane region" description="Helical" evidence="9">
    <location>
        <begin position="700"/>
        <end position="722"/>
    </location>
</feature>
<dbReference type="Pfam" id="PF00047">
    <property type="entry name" value="ig"/>
    <property type="match status" value="1"/>
</dbReference>
<dbReference type="InterPro" id="IPR027231">
    <property type="entry name" value="Semaphorin"/>
</dbReference>
<dbReference type="InterPro" id="IPR001627">
    <property type="entry name" value="Semap_dom"/>
</dbReference>
<dbReference type="InterPro" id="IPR002165">
    <property type="entry name" value="Plexin_repeat"/>
</dbReference>
<comment type="caution">
    <text evidence="13">The sequence shown here is derived from an EMBL/GenBank/DDBJ whole genome shotgun (WGS) entry which is preliminary data.</text>
</comment>
<evidence type="ECO:0000256" key="4">
    <source>
        <dbReference type="ARBA" id="ARBA00023157"/>
    </source>
</evidence>
<keyword evidence="4" id="KW-1015">Disulfide bond</keyword>
<comment type="subcellular location">
    <subcellularLocation>
        <location evidence="1">Membrane</location>
    </subcellularLocation>
</comment>
<dbReference type="SMART" id="SM00423">
    <property type="entry name" value="PSI"/>
    <property type="match status" value="1"/>
</dbReference>
<keyword evidence="3 9" id="KW-0472">Membrane</keyword>
<evidence type="ECO:0000259" key="11">
    <source>
        <dbReference type="PROSITE" id="PS50835"/>
    </source>
</evidence>
<feature type="domain" description="Ig-like" evidence="11">
    <location>
        <begin position="556"/>
        <end position="639"/>
    </location>
</feature>
<evidence type="ECO:0000313" key="14">
    <source>
        <dbReference type="Proteomes" id="UP001369086"/>
    </source>
</evidence>
<dbReference type="PANTHER" id="PTHR11036">
    <property type="entry name" value="SEMAPHORIN"/>
    <property type="match status" value="1"/>
</dbReference>
<evidence type="ECO:0000313" key="13">
    <source>
        <dbReference type="EMBL" id="KAK6467491.1"/>
    </source>
</evidence>
<feature type="region of interest" description="Disordered" evidence="8">
    <location>
        <begin position="649"/>
        <end position="680"/>
    </location>
</feature>
<dbReference type="Gene3D" id="2.130.10.10">
    <property type="entry name" value="YVTN repeat-like/Quinoprotein amine dehydrogenase"/>
    <property type="match status" value="1"/>
</dbReference>
<dbReference type="InterPro" id="IPR003598">
    <property type="entry name" value="Ig_sub2"/>
</dbReference>
<evidence type="ECO:0000256" key="3">
    <source>
        <dbReference type="ARBA" id="ARBA00023136"/>
    </source>
</evidence>
<dbReference type="InterPro" id="IPR013151">
    <property type="entry name" value="Immunoglobulin_dom"/>
</dbReference>
<accession>A0ABR0Y4R6</accession>
<proteinExistence type="inferred from homology"/>
<dbReference type="Gene3D" id="3.30.1680.10">
    <property type="entry name" value="ligand-binding face of the semaphorins, domain 2"/>
    <property type="match status" value="1"/>
</dbReference>
<dbReference type="InterPro" id="IPR016201">
    <property type="entry name" value="PSI"/>
</dbReference>
<dbReference type="SMART" id="SM00630">
    <property type="entry name" value="Sema"/>
    <property type="match status" value="1"/>
</dbReference>
<reference evidence="13 14" key="1">
    <citation type="submission" date="2021-05" db="EMBL/GenBank/DDBJ databases">
        <authorList>
            <person name="Zahm M."/>
            <person name="Klopp C."/>
            <person name="Cabau C."/>
            <person name="Kuhl H."/>
            <person name="Suciu R."/>
            <person name="Ciorpac M."/>
            <person name="Holostenco D."/>
            <person name="Gessner J."/>
            <person name="Wuertz S."/>
            <person name="Hohne C."/>
            <person name="Stock M."/>
            <person name="Gislard M."/>
            <person name="Lluch J."/>
            <person name="Milhes M."/>
            <person name="Lampietro C."/>
            <person name="Lopez Roques C."/>
            <person name="Donnadieu C."/>
            <person name="Du K."/>
            <person name="Schartl M."/>
            <person name="Guiguen Y."/>
        </authorList>
    </citation>
    <scope>NUCLEOTIDE SEQUENCE [LARGE SCALE GENOMIC DNA]</scope>
    <source>
        <strain evidence="13">Hh-F2</strain>
        <tissue evidence="13">Blood</tissue>
    </source>
</reference>
<dbReference type="SUPFAM" id="SSF103575">
    <property type="entry name" value="Plexin repeat"/>
    <property type="match status" value="1"/>
</dbReference>
<evidence type="ECO:0000256" key="9">
    <source>
        <dbReference type="SAM" id="Phobius"/>
    </source>
</evidence>
<dbReference type="SMART" id="SM00408">
    <property type="entry name" value="IGc2"/>
    <property type="match status" value="1"/>
</dbReference>
<dbReference type="Pfam" id="PF01437">
    <property type="entry name" value="PSI"/>
    <property type="match status" value="1"/>
</dbReference>
<dbReference type="SMART" id="SM00409">
    <property type="entry name" value="IG"/>
    <property type="match status" value="1"/>
</dbReference>
<protein>
    <submittedName>
        <fullName evidence="13">Semaphorin-4E-like</fullName>
    </submittedName>
</protein>
<dbReference type="EMBL" id="JAHFZB010000049">
    <property type="protein sequence ID" value="KAK6467491.1"/>
    <property type="molecule type" value="Genomic_DNA"/>
</dbReference>
<keyword evidence="9" id="KW-1133">Transmembrane helix</keyword>
<evidence type="ECO:0000256" key="2">
    <source>
        <dbReference type="ARBA" id="ARBA00009492"/>
    </source>
</evidence>
<evidence type="ECO:0000256" key="10">
    <source>
        <dbReference type="SAM" id="SignalP"/>
    </source>
</evidence>
<keyword evidence="14" id="KW-1185">Reference proteome</keyword>
<feature type="domain" description="Sema" evidence="12">
    <location>
        <begin position="27"/>
        <end position="501"/>
    </location>
</feature>
<keyword evidence="10" id="KW-0732">Signal</keyword>
<organism evidence="13 14">
    <name type="scientific">Huso huso</name>
    <name type="common">Beluga</name>
    <name type="synonym">Acipenser huso</name>
    <dbReference type="NCBI Taxonomy" id="61971"/>
    <lineage>
        <taxon>Eukaryota</taxon>
        <taxon>Metazoa</taxon>
        <taxon>Chordata</taxon>
        <taxon>Craniata</taxon>
        <taxon>Vertebrata</taxon>
        <taxon>Euteleostomi</taxon>
        <taxon>Actinopterygii</taxon>
        <taxon>Chondrostei</taxon>
        <taxon>Acipenseriformes</taxon>
        <taxon>Acipenseridae</taxon>
        <taxon>Huso</taxon>
    </lineage>
</organism>
<dbReference type="PROSITE" id="PS50835">
    <property type="entry name" value="IG_LIKE"/>
    <property type="match status" value="1"/>
</dbReference>
<keyword evidence="6" id="KW-0393">Immunoglobulin domain</keyword>
<dbReference type="PROSITE" id="PS51004">
    <property type="entry name" value="SEMA"/>
    <property type="match status" value="1"/>
</dbReference>
<dbReference type="Proteomes" id="UP001369086">
    <property type="component" value="Unassembled WGS sequence"/>
</dbReference>
<evidence type="ECO:0000256" key="8">
    <source>
        <dbReference type="SAM" id="MobiDB-lite"/>
    </source>
</evidence>
<gene>
    <name evidence="13" type="ORF">HHUSO_G35028</name>
</gene>